<accession>G9ZTX0</accession>
<dbReference type="RefSeq" id="WP_008215523.1">
    <property type="nucleotide sequence ID" value="NZ_JH415063.1"/>
</dbReference>
<reference evidence="2 3" key="1">
    <citation type="submission" date="2011-09" db="EMBL/GenBank/DDBJ databases">
        <authorList>
            <person name="Weinstock G."/>
            <person name="Sodergren E."/>
            <person name="Clifton S."/>
            <person name="Fulton L."/>
            <person name="Fulton B."/>
            <person name="Courtney L."/>
            <person name="Fronick C."/>
            <person name="Harrison M."/>
            <person name="Strong C."/>
            <person name="Farmer C."/>
            <person name="Delahaunty K."/>
            <person name="Markovic C."/>
            <person name="Hall O."/>
            <person name="Minx P."/>
            <person name="Tomlinson C."/>
            <person name="Mitreva M."/>
            <person name="Hou S."/>
            <person name="Chen J."/>
            <person name="Wollam A."/>
            <person name="Pepin K.H."/>
            <person name="Johnson M."/>
            <person name="Bhonagiri V."/>
            <person name="Zhang X."/>
            <person name="Suruliraj S."/>
            <person name="Warren W."/>
            <person name="Chinwalla A."/>
            <person name="Mardis E.R."/>
            <person name="Wilson R.K."/>
        </authorList>
    </citation>
    <scope>NUCLEOTIDE SEQUENCE [LARGE SCALE GENOMIC DNA]</scope>
    <source>
        <strain evidence="2 3">F0439</strain>
    </source>
</reference>
<evidence type="ECO:0000256" key="1">
    <source>
        <dbReference type="SAM" id="Phobius"/>
    </source>
</evidence>
<dbReference type="AlphaFoldDB" id="G9ZTX0"/>
<protein>
    <submittedName>
        <fullName evidence="2">Uncharacterized protein</fullName>
    </submittedName>
</protein>
<dbReference type="EMBL" id="AGEY01000211">
    <property type="protein sequence ID" value="EHL95233.1"/>
    <property type="molecule type" value="Genomic_DNA"/>
</dbReference>
<evidence type="ECO:0000313" key="2">
    <source>
        <dbReference type="EMBL" id="EHL95233.1"/>
    </source>
</evidence>
<comment type="caution">
    <text evidence="2">The sequence shown here is derived from an EMBL/GenBank/DDBJ whole genome shotgun (WGS) entry which is preliminary data.</text>
</comment>
<keyword evidence="1" id="KW-1133">Transmembrane helix</keyword>
<organism evidence="2 3">
    <name type="scientific">Lentilactobacillus parafarraginis F0439</name>
    <dbReference type="NCBI Taxonomy" id="797515"/>
    <lineage>
        <taxon>Bacteria</taxon>
        <taxon>Bacillati</taxon>
        <taxon>Bacillota</taxon>
        <taxon>Bacilli</taxon>
        <taxon>Lactobacillales</taxon>
        <taxon>Lactobacillaceae</taxon>
        <taxon>Lentilactobacillus</taxon>
    </lineage>
</organism>
<feature type="transmembrane region" description="Helical" evidence="1">
    <location>
        <begin position="49"/>
        <end position="70"/>
    </location>
</feature>
<keyword evidence="1" id="KW-0812">Transmembrane</keyword>
<sequence length="74" mass="8658">MALKKVVFMRKIDRIRTAFADFKEKPLQSLLMIVAIGGMIWLVTNYLIFAIMSIIFLVVVILITIAHFWWSDKK</sequence>
<evidence type="ECO:0000313" key="3">
    <source>
        <dbReference type="Proteomes" id="UP000004625"/>
    </source>
</evidence>
<keyword evidence="1" id="KW-0472">Membrane</keyword>
<keyword evidence="3" id="KW-1185">Reference proteome</keyword>
<gene>
    <name evidence="2" type="ORF">HMPREF9103_03205</name>
</gene>
<proteinExistence type="predicted"/>
<dbReference type="Proteomes" id="UP000004625">
    <property type="component" value="Unassembled WGS sequence"/>
</dbReference>
<name>G9ZTX0_9LACO</name>
<dbReference type="HOGENOM" id="CLU_2683241_0_0_9"/>
<dbReference type="PATRIC" id="fig|797515.3.peg.2913"/>
<feature type="transmembrane region" description="Helical" evidence="1">
    <location>
        <begin position="26"/>
        <end position="43"/>
    </location>
</feature>